<proteinExistence type="predicted"/>
<keyword evidence="2" id="KW-1185">Reference proteome</keyword>
<dbReference type="EMBL" id="CP034726">
    <property type="protein sequence ID" value="QBP18244.1"/>
    <property type="molecule type" value="Genomic_DNA"/>
</dbReference>
<dbReference type="RefSeq" id="WP_133441805.1">
    <property type="nucleotide sequence ID" value="NZ_CP034726.1"/>
</dbReference>
<dbReference type="KEGG" id="lji:ELX58_03640"/>
<protein>
    <submittedName>
        <fullName evidence="1">Uncharacterized protein</fullName>
    </submittedName>
</protein>
<reference evidence="2" key="1">
    <citation type="submission" date="2018-12" db="EMBL/GenBank/DDBJ databases">
        <title>A new species of lactobacillus.</title>
        <authorList>
            <person name="Jian Y."/>
            <person name="Xin L."/>
            <person name="Hong Z.J."/>
            <person name="Ming L.Z."/>
            <person name="Hong X.Z."/>
        </authorList>
    </citation>
    <scope>NUCLEOTIDE SEQUENCE [LARGE SCALE GENOMIC DNA]</scope>
    <source>
        <strain evidence="2">HSLZ-75</strain>
    </source>
</reference>
<evidence type="ECO:0000313" key="1">
    <source>
        <dbReference type="EMBL" id="QBP18244.1"/>
    </source>
</evidence>
<evidence type="ECO:0000313" key="2">
    <source>
        <dbReference type="Proteomes" id="UP000294321"/>
    </source>
</evidence>
<organism evidence="1 2">
    <name type="scientific">Acetilactobacillus jinshanensis</name>
    <dbReference type="NCBI Taxonomy" id="1720083"/>
    <lineage>
        <taxon>Bacteria</taxon>
        <taxon>Bacillati</taxon>
        <taxon>Bacillota</taxon>
        <taxon>Bacilli</taxon>
        <taxon>Lactobacillales</taxon>
        <taxon>Lactobacillaceae</taxon>
        <taxon>Acetilactobacillus</taxon>
    </lineage>
</organism>
<gene>
    <name evidence="1" type="ORF">ELX58_03640</name>
</gene>
<name>A0A4P6ZKM6_9LACO</name>
<accession>A0A4P6ZKM6</accession>
<sequence length="71" mass="8247">MLLRKNALIKKYSYGPTSSWFYARLGVNPKVYNLKVPNPHYNDNYPYISLKDELGVSHKVLNSDVHILPRV</sequence>
<dbReference type="AlphaFoldDB" id="A0A4P6ZKM6"/>
<dbReference type="Proteomes" id="UP000294321">
    <property type="component" value="Chromosome"/>
</dbReference>